<sequence>MGLWWSSIPDALGLPARWSSVFRGDTDADRAAYRRSATRMGVQVAVVSAALVLSIVALVVVYVLWQLTPAQQQETHGPEDVHVYLDTVDLAIAIGVLSGAAILFAGVASWIIARRAVRPIAEALTMQRAFVADASHELRTPLTVLDARVQQLRAMIDTADSRRPVVDDVRDDTRVLVDIVNDLLEAARGAGEAVPTALGPELVAAERDMAVLAEQNRVRLRTTPTDAVVTVPATSLRRTIVALVDNAIAHSPAGGTVTVTAAVEDGFVSLRVRDEGAGIAGIAPRRVFERFAHGTPTGPPQDGRTRSGSGIGLALVRDVAVRHGGDVRVEHTGPHGTTFLLRLPVAGGRRRRH</sequence>
<name>A0ABX2M674_9MICO</name>
<keyword evidence="10" id="KW-1185">Reference proteome</keyword>
<dbReference type="SMART" id="SM00387">
    <property type="entry name" value="HATPase_c"/>
    <property type="match status" value="1"/>
</dbReference>
<dbReference type="EC" id="2.7.13.3" evidence="3"/>
<protein>
    <recommendedName>
        <fullName evidence="3">histidine kinase</fullName>
        <ecNumber evidence="3">2.7.13.3</ecNumber>
    </recommendedName>
</protein>
<evidence type="ECO:0000313" key="10">
    <source>
        <dbReference type="Proteomes" id="UP000573001"/>
    </source>
</evidence>
<evidence type="ECO:0000256" key="7">
    <source>
        <dbReference type="SAM" id="Phobius"/>
    </source>
</evidence>
<dbReference type="SUPFAM" id="SSF55874">
    <property type="entry name" value="ATPase domain of HSP90 chaperone/DNA topoisomerase II/histidine kinase"/>
    <property type="match status" value="1"/>
</dbReference>
<comment type="caution">
    <text evidence="9">The sequence shown here is derived from an EMBL/GenBank/DDBJ whole genome shotgun (WGS) entry which is preliminary data.</text>
</comment>
<reference evidence="9 10" key="1">
    <citation type="submission" date="2020-05" db="EMBL/GenBank/DDBJ databases">
        <title>Genome Sequencing of Type Strains.</title>
        <authorList>
            <person name="Lemaire J.F."/>
            <person name="Inderbitzin P."/>
            <person name="Gregorio O.A."/>
            <person name="Collins S.B."/>
            <person name="Wespe N."/>
            <person name="Knight-Connoni V."/>
        </authorList>
    </citation>
    <scope>NUCLEOTIDE SEQUENCE [LARGE SCALE GENOMIC DNA]</scope>
    <source>
        <strain evidence="9 10">ATCC 19096</strain>
    </source>
</reference>
<keyword evidence="4" id="KW-0597">Phosphoprotein</keyword>
<evidence type="ECO:0000256" key="3">
    <source>
        <dbReference type="ARBA" id="ARBA00012438"/>
    </source>
</evidence>
<dbReference type="PRINTS" id="PR00344">
    <property type="entry name" value="BCTRLSENSOR"/>
</dbReference>
<comment type="catalytic activity">
    <reaction evidence="1">
        <text>ATP + protein L-histidine = ADP + protein N-phospho-L-histidine.</text>
        <dbReference type="EC" id="2.7.13.3"/>
    </reaction>
</comment>
<keyword evidence="7" id="KW-1133">Transmembrane helix</keyword>
<keyword evidence="5 9" id="KW-0808">Transferase</keyword>
<dbReference type="GO" id="GO:0016301">
    <property type="term" value="F:kinase activity"/>
    <property type="evidence" value="ECO:0007669"/>
    <property type="project" value="UniProtKB-KW"/>
</dbReference>
<dbReference type="InterPro" id="IPR036097">
    <property type="entry name" value="HisK_dim/P_sf"/>
</dbReference>
<comment type="subcellular location">
    <subcellularLocation>
        <location evidence="2">Cell membrane</location>
    </subcellularLocation>
</comment>
<dbReference type="Gene3D" id="3.30.565.10">
    <property type="entry name" value="Histidine kinase-like ATPase, C-terminal domain"/>
    <property type="match status" value="1"/>
</dbReference>
<evidence type="ECO:0000256" key="1">
    <source>
        <dbReference type="ARBA" id="ARBA00000085"/>
    </source>
</evidence>
<evidence type="ECO:0000256" key="6">
    <source>
        <dbReference type="ARBA" id="ARBA00023012"/>
    </source>
</evidence>
<keyword evidence="6" id="KW-0902">Two-component regulatory system</keyword>
<feature type="transmembrane region" description="Helical" evidence="7">
    <location>
        <begin position="90"/>
        <end position="113"/>
    </location>
</feature>
<dbReference type="CDD" id="cd00082">
    <property type="entry name" value="HisKA"/>
    <property type="match status" value="1"/>
</dbReference>
<dbReference type="Proteomes" id="UP000573001">
    <property type="component" value="Unassembled WGS sequence"/>
</dbReference>
<keyword evidence="5 9" id="KW-0418">Kinase</keyword>
<dbReference type="PANTHER" id="PTHR43547:SF2">
    <property type="entry name" value="HYBRID SIGNAL TRANSDUCTION HISTIDINE KINASE C"/>
    <property type="match status" value="1"/>
</dbReference>
<dbReference type="SMART" id="SM00388">
    <property type="entry name" value="HisKA"/>
    <property type="match status" value="1"/>
</dbReference>
<dbReference type="RefSeq" id="WP_175351086.1">
    <property type="nucleotide sequence ID" value="NZ_BAAAWQ010000001.1"/>
</dbReference>
<evidence type="ECO:0000256" key="2">
    <source>
        <dbReference type="ARBA" id="ARBA00004236"/>
    </source>
</evidence>
<dbReference type="PROSITE" id="PS50109">
    <property type="entry name" value="HIS_KIN"/>
    <property type="match status" value="1"/>
</dbReference>
<dbReference type="PANTHER" id="PTHR43547">
    <property type="entry name" value="TWO-COMPONENT HISTIDINE KINASE"/>
    <property type="match status" value="1"/>
</dbReference>
<dbReference type="InterPro" id="IPR004358">
    <property type="entry name" value="Sig_transdc_His_kin-like_C"/>
</dbReference>
<gene>
    <name evidence="9" type="ORF">HP507_07080</name>
</gene>
<dbReference type="InterPro" id="IPR003594">
    <property type="entry name" value="HATPase_dom"/>
</dbReference>
<dbReference type="InterPro" id="IPR005467">
    <property type="entry name" value="His_kinase_dom"/>
</dbReference>
<keyword evidence="7" id="KW-0812">Transmembrane</keyword>
<evidence type="ECO:0000256" key="5">
    <source>
        <dbReference type="ARBA" id="ARBA00022777"/>
    </source>
</evidence>
<evidence type="ECO:0000259" key="8">
    <source>
        <dbReference type="PROSITE" id="PS50109"/>
    </source>
</evidence>
<dbReference type="Gene3D" id="1.10.287.130">
    <property type="match status" value="1"/>
</dbReference>
<dbReference type="EMBL" id="JABMCE010000069">
    <property type="protein sequence ID" value="NUU13592.1"/>
    <property type="molecule type" value="Genomic_DNA"/>
</dbReference>
<dbReference type="InterPro" id="IPR003661">
    <property type="entry name" value="HisK_dim/P_dom"/>
</dbReference>
<dbReference type="SUPFAM" id="SSF47384">
    <property type="entry name" value="Homodimeric domain of signal transducing histidine kinase"/>
    <property type="match status" value="1"/>
</dbReference>
<accession>A0ABX2M674</accession>
<proteinExistence type="predicted"/>
<keyword evidence="7" id="KW-0472">Membrane</keyword>
<dbReference type="Pfam" id="PF00512">
    <property type="entry name" value="HisKA"/>
    <property type="match status" value="1"/>
</dbReference>
<dbReference type="InterPro" id="IPR036890">
    <property type="entry name" value="HATPase_C_sf"/>
</dbReference>
<organism evidence="9 10">
    <name type="scientific">Curtobacterium pusillum</name>
    <dbReference type="NCBI Taxonomy" id="69373"/>
    <lineage>
        <taxon>Bacteria</taxon>
        <taxon>Bacillati</taxon>
        <taxon>Actinomycetota</taxon>
        <taxon>Actinomycetes</taxon>
        <taxon>Micrococcales</taxon>
        <taxon>Microbacteriaceae</taxon>
        <taxon>Curtobacterium</taxon>
    </lineage>
</organism>
<feature type="domain" description="Histidine kinase" evidence="8">
    <location>
        <begin position="133"/>
        <end position="347"/>
    </location>
</feature>
<evidence type="ECO:0000256" key="4">
    <source>
        <dbReference type="ARBA" id="ARBA00022553"/>
    </source>
</evidence>
<evidence type="ECO:0000313" key="9">
    <source>
        <dbReference type="EMBL" id="NUU13592.1"/>
    </source>
</evidence>
<feature type="transmembrane region" description="Helical" evidence="7">
    <location>
        <begin position="44"/>
        <end position="65"/>
    </location>
</feature>
<dbReference type="Pfam" id="PF02518">
    <property type="entry name" value="HATPase_c"/>
    <property type="match status" value="1"/>
</dbReference>